<evidence type="ECO:0000256" key="2">
    <source>
        <dbReference type="HAMAP-Rule" id="MF_00048"/>
    </source>
</evidence>
<dbReference type="KEGG" id="tzo:THMIRHAT_05120"/>
<accession>A0A6F8PL04</accession>
<dbReference type="CDD" id="cd20736">
    <property type="entry name" value="PoNe_Nuclease"/>
    <property type="match status" value="1"/>
</dbReference>
<dbReference type="EMBL" id="AP021888">
    <property type="protein sequence ID" value="BBP42766.1"/>
    <property type="molecule type" value="Genomic_DNA"/>
</dbReference>
<dbReference type="AlphaFoldDB" id="A0A6F8PL04"/>
<dbReference type="InterPro" id="IPR011335">
    <property type="entry name" value="Restrct_endonuc-II-like"/>
</dbReference>
<evidence type="ECO:0000313" key="4">
    <source>
        <dbReference type="Proteomes" id="UP000501466"/>
    </source>
</evidence>
<dbReference type="NCBIfam" id="TIGR00252">
    <property type="entry name" value="YraN family protein"/>
    <property type="match status" value="1"/>
</dbReference>
<keyword evidence="4" id="KW-1185">Reference proteome</keyword>
<dbReference type="InterPro" id="IPR003509">
    <property type="entry name" value="UPF0102_YraN-like"/>
</dbReference>
<organism evidence="3 4">
    <name type="scientific">Thiosulfativibrio zosterae</name>
    <dbReference type="NCBI Taxonomy" id="2675053"/>
    <lineage>
        <taxon>Bacteria</taxon>
        <taxon>Pseudomonadati</taxon>
        <taxon>Pseudomonadota</taxon>
        <taxon>Gammaproteobacteria</taxon>
        <taxon>Thiotrichales</taxon>
        <taxon>Piscirickettsiaceae</taxon>
        <taxon>Thiosulfativibrio</taxon>
    </lineage>
</organism>
<name>A0A6F8PL04_9GAMM</name>
<dbReference type="SUPFAM" id="SSF52980">
    <property type="entry name" value="Restriction endonuclease-like"/>
    <property type="match status" value="1"/>
</dbReference>
<sequence>MNWFNSFKKTALASKKGAQQETLAAHYLQEQGLKILAQNFTAKGCEIDLIALSEAHQRLHFIEVKARQNSQFGHPAEFVNSAKQQRITHCAQHFLQQHPQYLNHSMQFDVMTFLGDFPSQKLEWLQNAFGGL</sequence>
<dbReference type="InterPro" id="IPR011856">
    <property type="entry name" value="tRNA_endonuc-like_dom_sf"/>
</dbReference>
<dbReference type="Pfam" id="PF02021">
    <property type="entry name" value="UPF0102"/>
    <property type="match status" value="1"/>
</dbReference>
<dbReference type="GO" id="GO:0003676">
    <property type="term" value="F:nucleic acid binding"/>
    <property type="evidence" value="ECO:0007669"/>
    <property type="project" value="InterPro"/>
</dbReference>
<dbReference type="PANTHER" id="PTHR34039:SF1">
    <property type="entry name" value="UPF0102 PROTEIN YRAN"/>
    <property type="match status" value="1"/>
</dbReference>
<dbReference type="RefSeq" id="WP_173290481.1">
    <property type="nucleotide sequence ID" value="NZ_AP021888.1"/>
</dbReference>
<proteinExistence type="inferred from homology"/>
<evidence type="ECO:0000256" key="1">
    <source>
        <dbReference type="ARBA" id="ARBA00006738"/>
    </source>
</evidence>
<reference evidence="4" key="1">
    <citation type="submission" date="2019-11" db="EMBL/GenBank/DDBJ databases">
        <title>Isolation and characterization of two novel species in the genus Thiomicrorhabdus.</title>
        <authorList>
            <person name="Mochizuki J."/>
            <person name="Kojima H."/>
            <person name="Fukui M."/>
        </authorList>
    </citation>
    <scope>NUCLEOTIDE SEQUENCE [LARGE SCALE GENOMIC DNA]</scope>
    <source>
        <strain evidence="4">AkT22</strain>
    </source>
</reference>
<protein>
    <recommendedName>
        <fullName evidence="2">UPF0102 protein THMIRHAT_05120</fullName>
    </recommendedName>
</protein>
<comment type="similarity">
    <text evidence="1 2">Belongs to the UPF0102 family.</text>
</comment>
<dbReference type="Proteomes" id="UP000501466">
    <property type="component" value="Chromosome"/>
</dbReference>
<evidence type="ECO:0000313" key="3">
    <source>
        <dbReference type="EMBL" id="BBP42766.1"/>
    </source>
</evidence>
<dbReference type="Gene3D" id="3.40.1350.10">
    <property type="match status" value="1"/>
</dbReference>
<gene>
    <name evidence="3" type="ORF">THMIRHAT_05120</name>
</gene>
<dbReference type="PANTHER" id="PTHR34039">
    <property type="entry name" value="UPF0102 PROTEIN YRAN"/>
    <property type="match status" value="1"/>
</dbReference>
<dbReference type="HAMAP" id="MF_00048">
    <property type="entry name" value="UPF0102"/>
    <property type="match status" value="1"/>
</dbReference>
<dbReference type="NCBIfam" id="NF009150">
    <property type="entry name" value="PRK12497.1-3"/>
    <property type="match status" value="1"/>
</dbReference>